<sequence>MNPRHLRPTETAILAEYTIVKQRTSWPFWDKAGYGGRTLYVARSVFRTYIRSAI</sequence>
<proteinExistence type="predicted"/>
<evidence type="ECO:0000313" key="2">
    <source>
        <dbReference type="Proteomes" id="UP000030686"/>
    </source>
</evidence>
<reference evidence="1" key="1">
    <citation type="journal article" date="2014" name="Nat. Commun.">
        <title>Multiple recent horizontal transfers of a large genomic region in cheese making fungi.</title>
        <authorList>
            <person name="Cheeseman K."/>
            <person name="Ropars J."/>
            <person name="Renault P."/>
            <person name="Dupont J."/>
            <person name="Gouzy J."/>
            <person name="Branca A."/>
            <person name="Abraham A.L."/>
            <person name="Ceppi M."/>
            <person name="Conseiller E."/>
            <person name="Debuchy R."/>
            <person name="Malagnac F."/>
            <person name="Goarin A."/>
            <person name="Silar P."/>
            <person name="Lacoste S."/>
            <person name="Sallet E."/>
            <person name="Bensimon A."/>
            <person name="Giraud T."/>
            <person name="Brygoo Y."/>
        </authorList>
    </citation>
    <scope>NUCLEOTIDE SEQUENCE [LARGE SCALE GENOMIC DNA]</scope>
    <source>
        <strain evidence="1">FM164</strain>
    </source>
</reference>
<protein>
    <submittedName>
        <fullName evidence="1">Uncharacterized protein</fullName>
    </submittedName>
</protein>
<evidence type="ECO:0000313" key="1">
    <source>
        <dbReference type="EMBL" id="CDM38263.1"/>
    </source>
</evidence>
<gene>
    <name evidence="1" type="ORF">PROQFM164_S10g000077</name>
</gene>
<keyword evidence="2" id="KW-1185">Reference proteome</keyword>
<accession>W6QN10</accession>
<organism evidence="1 2">
    <name type="scientific">Penicillium roqueforti (strain FM164)</name>
    <dbReference type="NCBI Taxonomy" id="1365484"/>
    <lineage>
        <taxon>Eukaryota</taxon>
        <taxon>Fungi</taxon>
        <taxon>Dikarya</taxon>
        <taxon>Ascomycota</taxon>
        <taxon>Pezizomycotina</taxon>
        <taxon>Eurotiomycetes</taxon>
        <taxon>Eurotiomycetidae</taxon>
        <taxon>Eurotiales</taxon>
        <taxon>Aspergillaceae</taxon>
        <taxon>Penicillium</taxon>
    </lineage>
</organism>
<name>W6QN10_PENRF</name>
<dbReference type="Proteomes" id="UP000030686">
    <property type="component" value="Unassembled WGS sequence"/>
</dbReference>
<dbReference type="AlphaFoldDB" id="W6QN10"/>
<dbReference type="EMBL" id="HG792024">
    <property type="protein sequence ID" value="CDM38263.1"/>
    <property type="molecule type" value="Genomic_DNA"/>
</dbReference>